<name>A0ABZ0Q8R0_9VIBR</name>
<evidence type="ECO:0000256" key="1">
    <source>
        <dbReference type="SAM" id="MobiDB-lite"/>
    </source>
</evidence>
<keyword evidence="2" id="KW-0812">Transmembrane</keyword>
<feature type="domain" description="Zona occludens toxin N-terminal" evidence="3">
    <location>
        <begin position="17"/>
        <end position="272"/>
    </location>
</feature>
<reference evidence="4 5" key="1">
    <citation type="submission" date="2023-11" db="EMBL/GenBank/DDBJ databases">
        <title>Plant-associative lifestyle of Vibrio porteresiae and its evolutionary dynamics.</title>
        <authorList>
            <person name="Rameshkumar N."/>
            <person name="Kirti K."/>
        </authorList>
    </citation>
    <scope>NUCLEOTIDE SEQUENCE [LARGE SCALE GENOMIC DNA]</scope>
    <source>
        <strain evidence="4 5">MSSRF30</strain>
    </source>
</reference>
<protein>
    <submittedName>
        <fullName evidence="4">Zonular occludens toxin domain-containing protein</fullName>
    </submittedName>
</protein>
<keyword evidence="5" id="KW-1185">Reference proteome</keyword>
<dbReference type="Gene3D" id="3.40.50.300">
    <property type="entry name" value="P-loop containing nucleotide triphosphate hydrolases"/>
    <property type="match status" value="1"/>
</dbReference>
<dbReference type="Pfam" id="PF05707">
    <property type="entry name" value="Zot"/>
    <property type="match status" value="1"/>
</dbReference>
<dbReference type="InterPro" id="IPR008900">
    <property type="entry name" value="Zot_N"/>
</dbReference>
<dbReference type="InterPro" id="IPR027417">
    <property type="entry name" value="P-loop_NTPase"/>
</dbReference>
<feature type="region of interest" description="Disordered" evidence="1">
    <location>
        <begin position="337"/>
        <end position="370"/>
    </location>
</feature>
<dbReference type="RefSeq" id="WP_261896165.1">
    <property type="nucleotide sequence ID" value="NZ_AP024895.1"/>
</dbReference>
<sequence length="497" mass="55681">MPLPLRLSYGLWGGDMAVYFRHGSNGSYKSAYAVWFEVVPALRAGRLVVTNIEGLKSLQGIEDLLGEKFPASARLIRIFSRSEEGVKLWQNWFCWMPIGALVVIDECQDLFSADVGFKREKSQYIAPEHFKDLLPADFMDLFYSRWLPVPVDQRGDDGEEDDTGRTQYDELGRLVYPFNFYGAFMRHRKYQWDVIMLTPDWTSIPTWLRGCAQEAYSHRSTDTFFRKRKPRIFNHLPNSSKTAPTTRADYASCTSKKIPIDVFALYKSTGTGGFNASTADITLLKSPKFIISILIGVGALIYFIWSMSNVLFRDRSATSQEVVETVQGATVSASTVSKSSDSLGAPATQASSKDSGGVANSSNSNQDNSKGDIADNVKPFIAAIPALDGVQAVYVTGVEFVGRRNVSNWLLGFRRYYFRLDSPNGSFYIQSATLERLGLTFKYYDDCLLSVMFKSQSFTVTCPPINAIPSVQDIEPQLTQRGDDMRNNSKVIDIFSM</sequence>
<dbReference type="EMBL" id="CP138203">
    <property type="protein sequence ID" value="WPC72557.1"/>
    <property type="molecule type" value="Genomic_DNA"/>
</dbReference>
<gene>
    <name evidence="4" type="ORF">R8Z52_10465</name>
</gene>
<evidence type="ECO:0000259" key="3">
    <source>
        <dbReference type="Pfam" id="PF05707"/>
    </source>
</evidence>
<accession>A0ABZ0Q8R0</accession>
<evidence type="ECO:0000313" key="5">
    <source>
        <dbReference type="Proteomes" id="UP001304071"/>
    </source>
</evidence>
<evidence type="ECO:0000256" key="2">
    <source>
        <dbReference type="SAM" id="Phobius"/>
    </source>
</evidence>
<dbReference type="Proteomes" id="UP001304071">
    <property type="component" value="Chromosome 1"/>
</dbReference>
<organism evidence="4 5">
    <name type="scientific">Vibrio porteresiae DSM 19223</name>
    <dbReference type="NCBI Taxonomy" id="1123496"/>
    <lineage>
        <taxon>Bacteria</taxon>
        <taxon>Pseudomonadati</taxon>
        <taxon>Pseudomonadota</taxon>
        <taxon>Gammaproteobacteria</taxon>
        <taxon>Vibrionales</taxon>
        <taxon>Vibrionaceae</taxon>
        <taxon>Vibrio</taxon>
    </lineage>
</organism>
<keyword evidence="2" id="KW-1133">Transmembrane helix</keyword>
<proteinExistence type="predicted"/>
<feature type="transmembrane region" description="Helical" evidence="2">
    <location>
        <begin position="289"/>
        <end position="312"/>
    </location>
</feature>
<feature type="compositionally biased region" description="Polar residues" evidence="1">
    <location>
        <begin position="348"/>
        <end position="368"/>
    </location>
</feature>
<evidence type="ECO:0000313" key="4">
    <source>
        <dbReference type="EMBL" id="WPC72557.1"/>
    </source>
</evidence>
<keyword evidence="2" id="KW-0472">Membrane</keyword>